<evidence type="ECO:0000313" key="3">
    <source>
        <dbReference type="Proteomes" id="UP000297762"/>
    </source>
</evidence>
<gene>
    <name evidence="2" type="ORF">EHQ64_05485</name>
</gene>
<dbReference type="PANTHER" id="PTHR43638:SF3">
    <property type="entry name" value="ALDEHYDE REDUCTASE"/>
    <property type="match status" value="1"/>
</dbReference>
<dbReference type="InterPro" id="IPR036812">
    <property type="entry name" value="NAD(P)_OxRdtase_dom_sf"/>
</dbReference>
<protein>
    <submittedName>
        <fullName evidence="2">Aldo/keto reductase</fullName>
    </submittedName>
</protein>
<dbReference type="PANTHER" id="PTHR43638">
    <property type="entry name" value="OXIDOREDUCTASE, ALDO/KETO REDUCTASE FAMILY PROTEIN"/>
    <property type="match status" value="1"/>
</dbReference>
<dbReference type="Pfam" id="PF00248">
    <property type="entry name" value="Aldo_ket_red"/>
    <property type="match status" value="1"/>
</dbReference>
<dbReference type="OrthoDB" id="9773828at2"/>
<dbReference type="InterPro" id="IPR023210">
    <property type="entry name" value="NADP_OxRdtase_dom"/>
</dbReference>
<dbReference type="AlphaFoldDB" id="A0A4R9KC77"/>
<dbReference type="RefSeq" id="WP_135648493.1">
    <property type="nucleotide sequence ID" value="NZ_RQGF01000012.1"/>
</dbReference>
<name>A0A4R9KC77_9LEPT</name>
<sequence length="319" mass="35947">MELRHSRKRFLKDLTTSALGLSLSGSILSSLFSQTSGVSKMLKRKIPKTGEEIPAIGLGTWQTLDVDPEPSSLAPLREVLLEFLKFGGGVVDSSPMYGRSEEIFGILSKEIPDPDRKKFFLATKVWIRGESAGKSQIEASFKKMNAEKIDLFQIHNLLDTQTHLKTLRNLREKSKIRYIGLTHFTTSAFSEMERISEKEKPDFLQIPYSIVTREAENRILPFAQEHGIAVLINRPFEEGGLFRRTKGKTLPEYFKEWDCNSFAQVFLKYILSHPAVTSVIPATSKLSHLKDNMGAGLGKLPEGKERKVFLSNLLDTLDS</sequence>
<proteinExistence type="predicted"/>
<dbReference type="Proteomes" id="UP000297762">
    <property type="component" value="Unassembled WGS sequence"/>
</dbReference>
<organism evidence="2 3">
    <name type="scientific">Leptospira sarikeiensis</name>
    <dbReference type="NCBI Taxonomy" id="2484943"/>
    <lineage>
        <taxon>Bacteria</taxon>
        <taxon>Pseudomonadati</taxon>
        <taxon>Spirochaetota</taxon>
        <taxon>Spirochaetia</taxon>
        <taxon>Leptospirales</taxon>
        <taxon>Leptospiraceae</taxon>
        <taxon>Leptospira</taxon>
    </lineage>
</organism>
<reference evidence="2" key="1">
    <citation type="journal article" date="2019" name="PLoS Negl. Trop. Dis.">
        <title>Revisiting the worldwide diversity of Leptospira species in the environment.</title>
        <authorList>
            <person name="Vincent A.T."/>
            <person name="Schiettekatte O."/>
            <person name="Bourhy P."/>
            <person name="Veyrier F.J."/>
            <person name="Picardeau M."/>
        </authorList>
    </citation>
    <scope>NUCLEOTIDE SEQUENCE [LARGE SCALE GENOMIC DNA]</scope>
    <source>
        <strain evidence="2">201702455</strain>
    </source>
</reference>
<dbReference type="SUPFAM" id="SSF51430">
    <property type="entry name" value="NAD(P)-linked oxidoreductase"/>
    <property type="match status" value="1"/>
</dbReference>
<evidence type="ECO:0000313" key="2">
    <source>
        <dbReference type="EMBL" id="TGL63409.1"/>
    </source>
</evidence>
<accession>A0A4R9KC77</accession>
<keyword evidence="3" id="KW-1185">Reference proteome</keyword>
<evidence type="ECO:0000259" key="1">
    <source>
        <dbReference type="Pfam" id="PF00248"/>
    </source>
</evidence>
<dbReference type="EMBL" id="RQGF01000012">
    <property type="protein sequence ID" value="TGL63409.1"/>
    <property type="molecule type" value="Genomic_DNA"/>
</dbReference>
<comment type="caution">
    <text evidence="2">The sequence shown here is derived from an EMBL/GenBank/DDBJ whole genome shotgun (WGS) entry which is preliminary data.</text>
</comment>
<dbReference type="CDD" id="cd19095">
    <property type="entry name" value="AKR_PA4992-like"/>
    <property type="match status" value="1"/>
</dbReference>
<feature type="domain" description="NADP-dependent oxidoreductase" evidence="1">
    <location>
        <begin position="55"/>
        <end position="297"/>
    </location>
</feature>
<dbReference type="Gene3D" id="3.20.20.100">
    <property type="entry name" value="NADP-dependent oxidoreductase domain"/>
    <property type="match status" value="1"/>
</dbReference>